<feature type="compositionally biased region" description="Acidic residues" evidence="1">
    <location>
        <begin position="30"/>
        <end position="46"/>
    </location>
</feature>
<dbReference type="AlphaFoldDB" id="A0A4Z2IZW8"/>
<reference evidence="2 3" key="1">
    <citation type="submission" date="2019-03" db="EMBL/GenBank/DDBJ databases">
        <title>First draft genome of Liparis tanakae, snailfish: a comprehensive survey of snailfish specific genes.</title>
        <authorList>
            <person name="Kim W."/>
            <person name="Song I."/>
            <person name="Jeong J.-H."/>
            <person name="Kim D."/>
            <person name="Kim S."/>
            <person name="Ryu S."/>
            <person name="Song J.Y."/>
            <person name="Lee S.K."/>
        </authorList>
    </citation>
    <scope>NUCLEOTIDE SEQUENCE [LARGE SCALE GENOMIC DNA]</scope>
    <source>
        <tissue evidence="2">Muscle</tissue>
    </source>
</reference>
<sequence length="94" mass="10536">MEKHAFAPERCSLSLCCDLSLHNTKRAEEEREEEEEAEAEEEEEMRESDPAEIWTGIQPATSLPPSLPPSRHGRDSHHILIPFPVSSNLVSGSI</sequence>
<proteinExistence type="predicted"/>
<name>A0A4Z2IZW8_9TELE</name>
<evidence type="ECO:0000313" key="3">
    <source>
        <dbReference type="Proteomes" id="UP000314294"/>
    </source>
</evidence>
<keyword evidence="3" id="KW-1185">Reference proteome</keyword>
<protein>
    <submittedName>
        <fullName evidence="2">Uncharacterized protein</fullName>
    </submittedName>
</protein>
<organism evidence="2 3">
    <name type="scientific">Liparis tanakae</name>
    <name type="common">Tanaka's snailfish</name>
    <dbReference type="NCBI Taxonomy" id="230148"/>
    <lineage>
        <taxon>Eukaryota</taxon>
        <taxon>Metazoa</taxon>
        <taxon>Chordata</taxon>
        <taxon>Craniata</taxon>
        <taxon>Vertebrata</taxon>
        <taxon>Euteleostomi</taxon>
        <taxon>Actinopterygii</taxon>
        <taxon>Neopterygii</taxon>
        <taxon>Teleostei</taxon>
        <taxon>Neoteleostei</taxon>
        <taxon>Acanthomorphata</taxon>
        <taxon>Eupercaria</taxon>
        <taxon>Perciformes</taxon>
        <taxon>Cottioidei</taxon>
        <taxon>Cottales</taxon>
        <taxon>Liparidae</taxon>
        <taxon>Liparis</taxon>
    </lineage>
</organism>
<dbReference type="Proteomes" id="UP000314294">
    <property type="component" value="Unassembled WGS sequence"/>
</dbReference>
<comment type="caution">
    <text evidence="2">The sequence shown here is derived from an EMBL/GenBank/DDBJ whole genome shotgun (WGS) entry which is preliminary data.</text>
</comment>
<feature type="region of interest" description="Disordered" evidence="1">
    <location>
        <begin position="22"/>
        <end position="75"/>
    </location>
</feature>
<gene>
    <name evidence="2" type="ORF">EYF80_006935</name>
</gene>
<accession>A0A4Z2IZW8</accession>
<dbReference type="EMBL" id="SRLO01000036">
    <property type="protein sequence ID" value="TNN82978.1"/>
    <property type="molecule type" value="Genomic_DNA"/>
</dbReference>
<evidence type="ECO:0000313" key="2">
    <source>
        <dbReference type="EMBL" id="TNN82978.1"/>
    </source>
</evidence>
<evidence type="ECO:0000256" key="1">
    <source>
        <dbReference type="SAM" id="MobiDB-lite"/>
    </source>
</evidence>